<comment type="catalytic activity">
    <reaction evidence="1 5">
        <text>S-ubiquitinyl-[E2 ubiquitin-conjugating enzyme]-L-cysteine + [acceptor protein]-L-lysine = [E2 ubiquitin-conjugating enzyme]-L-cysteine + N(6)-ubiquitinyl-[acceptor protein]-L-lysine.</text>
        <dbReference type="EC" id="2.3.2.27"/>
    </reaction>
</comment>
<evidence type="ECO:0000256" key="5">
    <source>
        <dbReference type="RuleBase" id="RU369093"/>
    </source>
</evidence>
<dbReference type="SMART" id="SM00504">
    <property type="entry name" value="Ubox"/>
    <property type="match status" value="1"/>
</dbReference>
<comment type="function">
    <text evidence="5">Functions as an E3 ubiquitin ligase.</text>
</comment>
<dbReference type="SUPFAM" id="SSF48371">
    <property type="entry name" value="ARM repeat"/>
    <property type="match status" value="1"/>
</dbReference>
<name>A0A9N7P2Z6_STRHE</name>
<dbReference type="InterPro" id="IPR016024">
    <property type="entry name" value="ARM-type_fold"/>
</dbReference>
<keyword evidence="8" id="KW-1185">Reference proteome</keyword>
<dbReference type="GO" id="GO:0016567">
    <property type="term" value="P:protein ubiquitination"/>
    <property type="evidence" value="ECO:0007669"/>
    <property type="project" value="UniProtKB-UniRule"/>
</dbReference>
<comment type="caution">
    <text evidence="7">The sequence shown here is derived from an EMBL/GenBank/DDBJ whole genome shotgun (WGS) entry which is preliminary data.</text>
</comment>
<dbReference type="OrthoDB" id="10064100at2759"/>
<gene>
    <name evidence="7" type="ORF">SHERM_08353</name>
</gene>
<dbReference type="Gene3D" id="1.25.10.10">
    <property type="entry name" value="Leucine-rich Repeat Variant"/>
    <property type="match status" value="1"/>
</dbReference>
<evidence type="ECO:0000313" key="8">
    <source>
        <dbReference type="Proteomes" id="UP001153555"/>
    </source>
</evidence>
<dbReference type="InterPro" id="IPR013083">
    <property type="entry name" value="Znf_RING/FYVE/PHD"/>
</dbReference>
<dbReference type="InterPro" id="IPR045185">
    <property type="entry name" value="PUB22/23/24-like"/>
</dbReference>
<feature type="domain" description="U-box" evidence="6">
    <location>
        <begin position="9"/>
        <end position="84"/>
    </location>
</feature>
<dbReference type="InterPro" id="IPR058678">
    <property type="entry name" value="ARM_PUB"/>
</dbReference>
<organism evidence="7 8">
    <name type="scientific">Striga hermonthica</name>
    <name type="common">Purple witchweed</name>
    <name type="synonym">Buchnera hermonthica</name>
    <dbReference type="NCBI Taxonomy" id="68872"/>
    <lineage>
        <taxon>Eukaryota</taxon>
        <taxon>Viridiplantae</taxon>
        <taxon>Streptophyta</taxon>
        <taxon>Embryophyta</taxon>
        <taxon>Tracheophyta</taxon>
        <taxon>Spermatophyta</taxon>
        <taxon>Magnoliopsida</taxon>
        <taxon>eudicotyledons</taxon>
        <taxon>Gunneridae</taxon>
        <taxon>Pentapetalae</taxon>
        <taxon>asterids</taxon>
        <taxon>lamiids</taxon>
        <taxon>Lamiales</taxon>
        <taxon>Orobanchaceae</taxon>
        <taxon>Buchnereae</taxon>
        <taxon>Striga</taxon>
    </lineage>
</organism>
<dbReference type="EMBL" id="CACSLK010034598">
    <property type="protein sequence ID" value="CAA0842491.1"/>
    <property type="molecule type" value="Genomic_DNA"/>
</dbReference>
<protein>
    <recommendedName>
        <fullName evidence="5 6">U-box domain-containing protein</fullName>
        <ecNumber evidence="5">2.3.2.27</ecNumber>
    </recommendedName>
    <alternativeName>
        <fullName evidence="5">RING-type E3 ubiquitin transferase PUB</fullName>
    </alternativeName>
</protein>
<dbReference type="PROSITE" id="PS51698">
    <property type="entry name" value="U_BOX"/>
    <property type="match status" value="1"/>
</dbReference>
<evidence type="ECO:0000256" key="3">
    <source>
        <dbReference type="ARBA" id="ARBA00022679"/>
    </source>
</evidence>
<accession>A0A9N7P2Z6</accession>
<dbReference type="InterPro" id="IPR011989">
    <property type="entry name" value="ARM-like"/>
</dbReference>
<dbReference type="SUPFAM" id="SSF57850">
    <property type="entry name" value="RING/U-box"/>
    <property type="match status" value="1"/>
</dbReference>
<comment type="pathway">
    <text evidence="2 5">Protein modification; protein ubiquitination.</text>
</comment>
<dbReference type="Proteomes" id="UP001153555">
    <property type="component" value="Unassembled WGS sequence"/>
</dbReference>
<dbReference type="Pfam" id="PF25598">
    <property type="entry name" value="ARM_PUB"/>
    <property type="match status" value="1"/>
</dbReference>
<evidence type="ECO:0000256" key="1">
    <source>
        <dbReference type="ARBA" id="ARBA00000900"/>
    </source>
</evidence>
<keyword evidence="3 5" id="KW-0808">Transferase</keyword>
<dbReference type="GO" id="GO:0061630">
    <property type="term" value="F:ubiquitin protein ligase activity"/>
    <property type="evidence" value="ECO:0007669"/>
    <property type="project" value="UniProtKB-UniRule"/>
</dbReference>
<dbReference type="InterPro" id="IPR003613">
    <property type="entry name" value="Ubox_domain"/>
</dbReference>
<sequence length="416" mass="45528">METQTQVDTPPDHFRCPISMELMRDPVTISTGVTYDRKNIEKWFHDYRKKTCPATMLPVQTPETTPNHTLRCLIDTWLATRASSSSPELAQILDGLRSCPFRVSWLRKLRSALVSSSSGGGDDIIAHEFVRSGGVRILAGIIGLAFEGCDFSTLRACEEALGVLHVIPFDDVGGGDDVASADCMGGLAVVLRRGSSESRFWAISILLRMWSDDNNGPRGAHLARQQGDIDVDFFKSLLEMASDEVCSRASSCALQLLVRILQDSKKSRLKAIEAGAMCSLVELLPESSRSRCKKILELIKLMCECADGRLALIEHGLGLAAVCKKMGDVSHGATRVAVKILLLVSSFHPTERVLEEMLVCGAVQKMLALLQAAGGRGGRTKERVVRILRMHAGAWRRYPCFPAVELRGYLGLGNDS</sequence>
<dbReference type="EC" id="2.3.2.27" evidence="5"/>
<dbReference type="Pfam" id="PF04564">
    <property type="entry name" value="U-box"/>
    <property type="match status" value="1"/>
</dbReference>
<dbReference type="InterPro" id="IPR045210">
    <property type="entry name" value="RING-Ubox_PUB"/>
</dbReference>
<dbReference type="PANTHER" id="PTHR22849:SF23">
    <property type="entry name" value="U-BOX DOMAIN-CONTAINING PROTEIN"/>
    <property type="match status" value="1"/>
</dbReference>
<dbReference type="CDD" id="cd16664">
    <property type="entry name" value="RING-Ubox_PUB"/>
    <property type="match status" value="1"/>
</dbReference>
<dbReference type="AlphaFoldDB" id="A0A9N7P2Z6"/>
<evidence type="ECO:0000256" key="2">
    <source>
        <dbReference type="ARBA" id="ARBA00004906"/>
    </source>
</evidence>
<evidence type="ECO:0000313" key="7">
    <source>
        <dbReference type="EMBL" id="CAA0842491.1"/>
    </source>
</evidence>
<evidence type="ECO:0000259" key="6">
    <source>
        <dbReference type="PROSITE" id="PS51698"/>
    </source>
</evidence>
<proteinExistence type="predicted"/>
<reference evidence="7" key="1">
    <citation type="submission" date="2019-12" db="EMBL/GenBank/DDBJ databases">
        <authorList>
            <person name="Scholes J."/>
        </authorList>
    </citation>
    <scope>NUCLEOTIDE SEQUENCE</scope>
</reference>
<dbReference type="PANTHER" id="PTHR22849">
    <property type="entry name" value="WDSAM1 PROTEIN"/>
    <property type="match status" value="1"/>
</dbReference>
<dbReference type="Gene3D" id="3.30.40.10">
    <property type="entry name" value="Zinc/RING finger domain, C3HC4 (zinc finger)"/>
    <property type="match status" value="1"/>
</dbReference>
<evidence type="ECO:0000256" key="4">
    <source>
        <dbReference type="ARBA" id="ARBA00022786"/>
    </source>
</evidence>
<keyword evidence="4 5" id="KW-0833">Ubl conjugation pathway</keyword>